<evidence type="ECO:0000256" key="3">
    <source>
        <dbReference type="ARBA" id="ARBA00022475"/>
    </source>
</evidence>
<feature type="transmembrane region" description="Helical" evidence="9">
    <location>
        <begin position="48"/>
        <end position="66"/>
    </location>
</feature>
<proteinExistence type="inferred from homology"/>
<accession>A0ABQ6BZH1</accession>
<dbReference type="InterPro" id="IPR055348">
    <property type="entry name" value="DctQ"/>
</dbReference>
<evidence type="ECO:0000256" key="5">
    <source>
        <dbReference type="ARBA" id="ARBA00022692"/>
    </source>
</evidence>
<feature type="region of interest" description="Disordered" evidence="10">
    <location>
        <begin position="153"/>
        <end position="186"/>
    </location>
</feature>
<feature type="transmembrane region" description="Helical" evidence="9">
    <location>
        <begin position="87"/>
        <end position="108"/>
    </location>
</feature>
<evidence type="ECO:0000256" key="10">
    <source>
        <dbReference type="SAM" id="MobiDB-lite"/>
    </source>
</evidence>
<comment type="subunit">
    <text evidence="9">The complex comprises the extracytoplasmic solute receptor protein and the two transmembrane proteins.</text>
</comment>
<dbReference type="Proteomes" id="UP001156903">
    <property type="component" value="Unassembled WGS sequence"/>
</dbReference>
<dbReference type="RefSeq" id="WP_284306592.1">
    <property type="nucleotide sequence ID" value="NZ_BSPB01000003.1"/>
</dbReference>
<dbReference type="EMBL" id="BSPB01000003">
    <property type="protein sequence ID" value="GLS13117.1"/>
    <property type="molecule type" value="Genomic_DNA"/>
</dbReference>
<comment type="function">
    <text evidence="9">Part of the tripartite ATP-independent periplasmic (TRAP) transport system.</text>
</comment>
<comment type="subcellular location">
    <subcellularLocation>
        <location evidence="1 9">Cell inner membrane</location>
        <topology evidence="1 9">Multi-pass membrane protein</topology>
    </subcellularLocation>
</comment>
<evidence type="ECO:0000256" key="6">
    <source>
        <dbReference type="ARBA" id="ARBA00022989"/>
    </source>
</evidence>
<keyword evidence="13" id="KW-1185">Reference proteome</keyword>
<evidence type="ECO:0000256" key="1">
    <source>
        <dbReference type="ARBA" id="ARBA00004429"/>
    </source>
</evidence>
<evidence type="ECO:0000256" key="8">
    <source>
        <dbReference type="ARBA" id="ARBA00038436"/>
    </source>
</evidence>
<evidence type="ECO:0000256" key="7">
    <source>
        <dbReference type="ARBA" id="ARBA00023136"/>
    </source>
</evidence>
<comment type="similarity">
    <text evidence="8 9">Belongs to the TRAP transporter small permease family.</text>
</comment>
<evidence type="ECO:0000256" key="9">
    <source>
        <dbReference type="RuleBase" id="RU369079"/>
    </source>
</evidence>
<keyword evidence="5 9" id="KW-0812">Transmembrane</keyword>
<keyword evidence="3" id="KW-1003">Cell membrane</keyword>
<reference evidence="13" key="1">
    <citation type="journal article" date="2019" name="Int. J. Syst. Evol. Microbiol.">
        <title>The Global Catalogue of Microorganisms (GCM) 10K type strain sequencing project: providing services to taxonomists for standard genome sequencing and annotation.</title>
        <authorList>
            <consortium name="The Broad Institute Genomics Platform"/>
            <consortium name="The Broad Institute Genome Sequencing Center for Infectious Disease"/>
            <person name="Wu L."/>
            <person name="Ma J."/>
        </authorList>
    </citation>
    <scope>NUCLEOTIDE SEQUENCE [LARGE SCALE GENOMIC DNA]</scope>
    <source>
        <strain evidence="13">NBRC 109341</strain>
    </source>
</reference>
<dbReference type="Pfam" id="PF04290">
    <property type="entry name" value="DctQ"/>
    <property type="match status" value="1"/>
</dbReference>
<keyword evidence="2 9" id="KW-0813">Transport</keyword>
<feature type="transmembrane region" description="Helical" evidence="9">
    <location>
        <begin position="128"/>
        <end position="147"/>
    </location>
</feature>
<dbReference type="PANTHER" id="PTHR35011">
    <property type="entry name" value="2,3-DIKETO-L-GULONATE TRAP TRANSPORTER SMALL PERMEASE PROTEIN YIAM"/>
    <property type="match status" value="1"/>
</dbReference>
<dbReference type="InterPro" id="IPR007387">
    <property type="entry name" value="TRAP_DctQ"/>
</dbReference>
<evidence type="ECO:0000256" key="2">
    <source>
        <dbReference type="ARBA" id="ARBA00022448"/>
    </source>
</evidence>
<evidence type="ECO:0000313" key="13">
    <source>
        <dbReference type="Proteomes" id="UP001156903"/>
    </source>
</evidence>
<feature type="domain" description="Tripartite ATP-independent periplasmic transporters DctQ component" evidence="11">
    <location>
        <begin position="24"/>
        <end position="155"/>
    </location>
</feature>
<evidence type="ECO:0000313" key="12">
    <source>
        <dbReference type="EMBL" id="GLS13117.1"/>
    </source>
</evidence>
<sequence>MDTDKKSSAWALEEVAGVAAMALLVLITLVNVLVRYFTSQSFAWTEEISVFLLVLMTLAGAAIAAGQDGHIRIEFFYSRGSRGRRMALAALSVGGTALLFGLLAVLIARAGLSEYEFGETTTGLGLPRWWYTASLPLFTALVALRAVTRGWRTARAGTEGPPHEPGTIPSPARQADAGGRGEEGQS</sequence>
<comment type="caution">
    <text evidence="12">The sequence shown here is derived from an EMBL/GenBank/DDBJ whole genome shotgun (WGS) entry which is preliminary data.</text>
</comment>
<protein>
    <recommendedName>
        <fullName evidence="9">TRAP transporter small permease protein</fullName>
    </recommendedName>
</protein>
<keyword evidence="6 9" id="KW-1133">Transmembrane helix</keyword>
<feature type="transmembrane region" description="Helical" evidence="9">
    <location>
        <begin position="15"/>
        <end position="36"/>
    </location>
</feature>
<evidence type="ECO:0000256" key="4">
    <source>
        <dbReference type="ARBA" id="ARBA00022519"/>
    </source>
</evidence>
<evidence type="ECO:0000259" key="11">
    <source>
        <dbReference type="Pfam" id="PF04290"/>
    </source>
</evidence>
<keyword evidence="4 9" id="KW-0997">Cell inner membrane</keyword>
<name>A0ABQ6BZH1_9BURK</name>
<keyword evidence="7 9" id="KW-0472">Membrane</keyword>
<organism evidence="12 13">
    <name type="scientific">Hydrogenophaga electricum</name>
    <dbReference type="NCBI Taxonomy" id="1230953"/>
    <lineage>
        <taxon>Bacteria</taxon>
        <taxon>Pseudomonadati</taxon>
        <taxon>Pseudomonadota</taxon>
        <taxon>Betaproteobacteria</taxon>
        <taxon>Burkholderiales</taxon>
        <taxon>Comamonadaceae</taxon>
        <taxon>Hydrogenophaga</taxon>
    </lineage>
</organism>
<gene>
    <name evidence="12" type="ORF">GCM10007935_05460</name>
</gene>